<dbReference type="EMBL" id="WLCG01000001">
    <property type="protein sequence ID" value="MTB63548.1"/>
    <property type="molecule type" value="Genomic_DNA"/>
</dbReference>
<comment type="caution">
    <text evidence="3">The sequence shown here is derived from an EMBL/GenBank/DDBJ whole genome shotgun (WGS) entry which is preliminary data.</text>
</comment>
<protein>
    <recommendedName>
        <fullName evidence="6">DUF3397 family protein</fullName>
    </recommendedName>
</protein>
<keyword evidence="1" id="KW-0472">Membrane</keyword>
<feature type="transmembrane region" description="Helical" evidence="1">
    <location>
        <begin position="30"/>
        <end position="51"/>
    </location>
</feature>
<feature type="transmembrane region" description="Helical" evidence="1">
    <location>
        <begin position="84"/>
        <end position="103"/>
    </location>
</feature>
<gene>
    <name evidence="2" type="ORF">GGG87_00795</name>
    <name evidence="3" type="ORF">GGH11_00490</name>
</gene>
<feature type="transmembrane region" description="Helical" evidence="1">
    <location>
        <begin position="58"/>
        <end position="78"/>
    </location>
</feature>
<dbReference type="EMBL" id="WUBJ01000001">
    <property type="protein sequence ID" value="MWV55474.1"/>
    <property type="molecule type" value="Genomic_DNA"/>
</dbReference>
<keyword evidence="1" id="KW-1133">Transmembrane helix</keyword>
<dbReference type="AlphaFoldDB" id="A0A6I4RD35"/>
<evidence type="ECO:0008006" key="6">
    <source>
        <dbReference type="Google" id="ProtNLM"/>
    </source>
</evidence>
<name>A0A6I4RD35_9STRE</name>
<reference evidence="3 5" key="1">
    <citation type="submission" date="2019-10" db="EMBL/GenBank/DDBJ databases">
        <title>Streptococcis sp, isolated from the respiratory tract of Marmot.</title>
        <authorList>
            <person name="Zhang G."/>
        </authorList>
    </citation>
    <scope>NUCLEOTIDE SEQUENCE [LARGE SCALE GENOMIC DNA]</scope>
    <source>
        <strain evidence="5">zg-70</strain>
        <strain evidence="3">Zg-70</strain>
    </source>
</reference>
<evidence type="ECO:0000313" key="4">
    <source>
        <dbReference type="Proteomes" id="UP000435060"/>
    </source>
</evidence>
<evidence type="ECO:0000313" key="2">
    <source>
        <dbReference type="EMBL" id="MTB63548.1"/>
    </source>
</evidence>
<evidence type="ECO:0000313" key="5">
    <source>
        <dbReference type="Proteomes" id="UP000435423"/>
    </source>
</evidence>
<evidence type="ECO:0000256" key="1">
    <source>
        <dbReference type="SAM" id="Phobius"/>
    </source>
</evidence>
<organism evidence="3 5">
    <name type="scientific">Streptococcus zhangguiae</name>
    <dbReference type="NCBI Taxonomy" id="2664091"/>
    <lineage>
        <taxon>Bacteria</taxon>
        <taxon>Bacillati</taxon>
        <taxon>Bacillota</taxon>
        <taxon>Bacilli</taxon>
        <taxon>Lactobacillales</taxon>
        <taxon>Streptococcaceae</taxon>
        <taxon>Streptococcus</taxon>
    </lineage>
</organism>
<reference evidence="2 4" key="2">
    <citation type="submission" date="2019-11" db="EMBL/GenBank/DDBJ databases">
        <title>Streptococcis sp. isolated from the respiratory tract of Marmot.</title>
        <authorList>
            <person name="Zhang G."/>
        </authorList>
    </citation>
    <scope>NUCLEOTIDE SEQUENCE [LARGE SCALE GENOMIC DNA]</scope>
    <source>
        <strain evidence="2">Zg-86</strain>
        <strain evidence="4">zg-86</strain>
    </source>
</reference>
<evidence type="ECO:0000313" key="3">
    <source>
        <dbReference type="EMBL" id="MWV55474.1"/>
    </source>
</evidence>
<accession>A0A6I4RD35</accession>
<proteinExistence type="predicted"/>
<dbReference type="RefSeq" id="WP_154607532.1">
    <property type="nucleotide sequence ID" value="NZ_CP072115.1"/>
</dbReference>
<dbReference type="Proteomes" id="UP000435423">
    <property type="component" value="Unassembled WGS sequence"/>
</dbReference>
<keyword evidence="1" id="KW-0812">Transmembrane</keyword>
<dbReference type="Proteomes" id="UP000435060">
    <property type="component" value="Unassembled WGS sequence"/>
</dbReference>
<sequence>MFQFLIFLYVTLPFLVALWMKERISVLWRLLYALPMVVAFVALLGSVILSFHQTLVQGLLVVSVLLAWLIRPLVGKFVFGQMHLSHFVVHGLISLLLVLGLFFF</sequence>
<keyword evidence="4" id="KW-1185">Reference proteome</keyword>